<feature type="region of interest" description="Disordered" evidence="1">
    <location>
        <begin position="1"/>
        <end position="54"/>
    </location>
</feature>
<feature type="region of interest" description="Disordered" evidence="1">
    <location>
        <begin position="73"/>
        <end position="143"/>
    </location>
</feature>
<protein>
    <submittedName>
        <fullName evidence="2">Potassium voltage-gated channel subfamily B member 2</fullName>
    </submittedName>
</protein>
<feature type="compositionally biased region" description="Basic and acidic residues" evidence="1">
    <location>
        <begin position="88"/>
        <end position="98"/>
    </location>
</feature>
<reference evidence="2" key="1">
    <citation type="journal article" name="BMC Genomics">
        <title>Long-read sequencing and de novo genome assembly of marine medaka (Oryzias melastigma).</title>
        <authorList>
            <person name="Liang P."/>
            <person name="Saqib H.S.A."/>
            <person name="Ni X."/>
            <person name="Shen Y."/>
        </authorList>
    </citation>
    <scope>NUCLEOTIDE SEQUENCE</scope>
    <source>
        <strain evidence="2">Bigg-433</strain>
    </source>
</reference>
<dbReference type="AlphaFoldDB" id="A0A834F2W9"/>
<dbReference type="Proteomes" id="UP000646548">
    <property type="component" value="Unassembled WGS sequence"/>
</dbReference>
<sequence>MGNNSLKMKGSRVIFNKTSNEGPLTPPSTTSPGDISSSILEDESPAGETSPLIRSSDELLPVIVEDTCNFSPKRLVVDTPPGDEEESTEHHDDKHLMEEAGAAVAPLSPNKTAQNCTQGGAGSSEGAMSDSNQSGHKVENHMFTSDIHLIPGDASLSPTCETSM</sequence>
<proteinExistence type="predicted"/>
<evidence type="ECO:0000256" key="1">
    <source>
        <dbReference type="SAM" id="MobiDB-lite"/>
    </source>
</evidence>
<comment type="caution">
    <text evidence="2">The sequence shown here is derived from an EMBL/GenBank/DDBJ whole genome shotgun (WGS) entry which is preliminary data.</text>
</comment>
<gene>
    <name evidence="2" type="ORF">FQA47_014847</name>
</gene>
<name>A0A834F2W9_ORYME</name>
<evidence type="ECO:0000313" key="3">
    <source>
        <dbReference type="Proteomes" id="UP000646548"/>
    </source>
</evidence>
<feature type="compositionally biased region" description="Polar residues" evidence="1">
    <location>
        <begin position="109"/>
        <end position="118"/>
    </location>
</feature>
<evidence type="ECO:0000313" key="2">
    <source>
        <dbReference type="EMBL" id="KAF6722915.1"/>
    </source>
</evidence>
<accession>A0A834F2W9</accession>
<dbReference type="EMBL" id="WKFB01000445">
    <property type="protein sequence ID" value="KAF6722915.1"/>
    <property type="molecule type" value="Genomic_DNA"/>
</dbReference>
<organism evidence="2 3">
    <name type="scientific">Oryzias melastigma</name>
    <name type="common">Marine medaka</name>
    <dbReference type="NCBI Taxonomy" id="30732"/>
    <lineage>
        <taxon>Eukaryota</taxon>
        <taxon>Metazoa</taxon>
        <taxon>Chordata</taxon>
        <taxon>Craniata</taxon>
        <taxon>Vertebrata</taxon>
        <taxon>Euteleostomi</taxon>
        <taxon>Actinopterygii</taxon>
        <taxon>Neopterygii</taxon>
        <taxon>Teleostei</taxon>
        <taxon>Neoteleostei</taxon>
        <taxon>Acanthomorphata</taxon>
        <taxon>Ovalentaria</taxon>
        <taxon>Atherinomorphae</taxon>
        <taxon>Beloniformes</taxon>
        <taxon>Adrianichthyidae</taxon>
        <taxon>Oryziinae</taxon>
        <taxon>Oryzias</taxon>
    </lineage>
</organism>